<sequence>MTTHFITAEIDLTESPKALQEAIATELENRGQPLRWAITKVDTNRQIAHVEAVVTTGDHPGQPQ</sequence>
<comment type="caution">
    <text evidence="1">The sequence shown here is derived from an EMBL/GenBank/DDBJ whole genome shotgun (WGS) entry which is preliminary data.</text>
</comment>
<dbReference type="RefSeq" id="WP_006618622.1">
    <property type="nucleotide sequence ID" value="NZ_BIMW01000102.1"/>
</dbReference>
<keyword evidence="2" id="KW-1185">Reference proteome</keyword>
<evidence type="ECO:0000313" key="2">
    <source>
        <dbReference type="Proteomes" id="UP000326169"/>
    </source>
</evidence>
<proteinExistence type="predicted"/>
<dbReference type="EMBL" id="BIMW01000102">
    <property type="protein sequence ID" value="GCE94621.1"/>
    <property type="molecule type" value="Genomic_DNA"/>
</dbReference>
<evidence type="ECO:0000313" key="1">
    <source>
        <dbReference type="EMBL" id="GCE94621.1"/>
    </source>
</evidence>
<dbReference type="GeneID" id="301683509"/>
<reference evidence="1 2" key="1">
    <citation type="journal article" date="2019" name="J Genomics">
        <title>The Draft Genome of a Hydrogen-producing Cyanobacterium, Arthrospira platensis NIES-46.</title>
        <authorList>
            <person name="Suzuki S."/>
            <person name="Yamaguchi H."/>
            <person name="Kawachi M."/>
        </authorList>
    </citation>
    <scope>NUCLEOTIDE SEQUENCE [LARGE SCALE GENOMIC DNA]</scope>
    <source>
        <strain evidence="1 2">NIES-46</strain>
    </source>
</reference>
<organism evidence="1 2">
    <name type="scientific">Limnospira platensis NIES-46</name>
    <dbReference type="NCBI Taxonomy" id="1236695"/>
    <lineage>
        <taxon>Bacteria</taxon>
        <taxon>Bacillati</taxon>
        <taxon>Cyanobacteriota</taxon>
        <taxon>Cyanophyceae</taxon>
        <taxon>Oscillatoriophycideae</taxon>
        <taxon>Oscillatoriales</taxon>
        <taxon>Sirenicapillariaceae</taxon>
        <taxon>Limnospira</taxon>
    </lineage>
</organism>
<accession>A0A5M3T9P1</accession>
<dbReference type="Proteomes" id="UP000326169">
    <property type="component" value="Unassembled WGS sequence"/>
</dbReference>
<protein>
    <submittedName>
        <fullName evidence="1">Uncharacterized protein</fullName>
    </submittedName>
</protein>
<name>A0A5M3T9P1_LIMPL</name>
<gene>
    <name evidence="1" type="ORF">NIES46_26800</name>
</gene>